<dbReference type="OrthoDB" id="448448at2759"/>
<evidence type="ECO:0008006" key="3">
    <source>
        <dbReference type="Google" id="ProtNLM"/>
    </source>
</evidence>
<reference evidence="1 2" key="1">
    <citation type="submission" date="2013-12" db="EMBL/GenBank/DDBJ databases">
        <title>Draft genome of the parsitic nematode Ancylostoma duodenale.</title>
        <authorList>
            <person name="Mitreva M."/>
        </authorList>
    </citation>
    <scope>NUCLEOTIDE SEQUENCE [LARGE SCALE GENOMIC DNA]</scope>
    <source>
        <strain evidence="1 2">Zhejiang</strain>
    </source>
</reference>
<dbReference type="EMBL" id="KN751146">
    <property type="protein sequence ID" value="KIH50003.1"/>
    <property type="molecule type" value="Genomic_DNA"/>
</dbReference>
<sequence>AEDRCHRMGQKKEVYVTRLVSKDTVEVDIHGLARKKLQLEKAVTDGIKGQLEGINGMKEVLSYLTLIILLNHKMITNEHVKSRYIGLRTEILG</sequence>
<proteinExistence type="predicted"/>
<gene>
    <name evidence="1" type="ORF">ANCDUO_19921</name>
</gene>
<feature type="non-terminal residue" evidence="1">
    <location>
        <position position="1"/>
    </location>
</feature>
<organism evidence="1 2">
    <name type="scientific">Ancylostoma duodenale</name>
    <dbReference type="NCBI Taxonomy" id="51022"/>
    <lineage>
        <taxon>Eukaryota</taxon>
        <taxon>Metazoa</taxon>
        <taxon>Ecdysozoa</taxon>
        <taxon>Nematoda</taxon>
        <taxon>Chromadorea</taxon>
        <taxon>Rhabditida</taxon>
        <taxon>Rhabditina</taxon>
        <taxon>Rhabditomorpha</taxon>
        <taxon>Strongyloidea</taxon>
        <taxon>Ancylostomatidae</taxon>
        <taxon>Ancylostomatinae</taxon>
        <taxon>Ancylostoma</taxon>
    </lineage>
</organism>
<keyword evidence="2" id="KW-1185">Reference proteome</keyword>
<name>A0A0C2C176_9BILA</name>
<protein>
    <recommendedName>
        <fullName evidence="3">Helicase C-terminal domain-containing protein</fullName>
    </recommendedName>
</protein>
<accession>A0A0C2C176</accession>
<dbReference type="AlphaFoldDB" id="A0A0C2C176"/>
<evidence type="ECO:0000313" key="2">
    <source>
        <dbReference type="Proteomes" id="UP000054047"/>
    </source>
</evidence>
<dbReference type="InterPro" id="IPR027417">
    <property type="entry name" value="P-loop_NTPase"/>
</dbReference>
<evidence type="ECO:0000313" key="1">
    <source>
        <dbReference type="EMBL" id="KIH50003.1"/>
    </source>
</evidence>
<dbReference type="Proteomes" id="UP000054047">
    <property type="component" value="Unassembled WGS sequence"/>
</dbReference>
<dbReference type="Gene3D" id="3.40.50.300">
    <property type="entry name" value="P-loop containing nucleotide triphosphate hydrolases"/>
    <property type="match status" value="1"/>
</dbReference>
<dbReference type="SUPFAM" id="SSF52540">
    <property type="entry name" value="P-loop containing nucleoside triphosphate hydrolases"/>
    <property type="match status" value="1"/>
</dbReference>
<dbReference type="PANTHER" id="PTHR10799">
    <property type="entry name" value="SNF2/RAD54 HELICASE FAMILY"/>
    <property type="match status" value="1"/>
</dbReference>